<proteinExistence type="predicted"/>
<evidence type="ECO:0000313" key="3">
    <source>
        <dbReference type="Proteomes" id="UP001358586"/>
    </source>
</evidence>
<feature type="coiled-coil region" evidence="1">
    <location>
        <begin position="159"/>
        <end position="253"/>
    </location>
</feature>
<name>A0ABR0R0G1_GOSAR</name>
<evidence type="ECO:0000256" key="1">
    <source>
        <dbReference type="SAM" id="Coils"/>
    </source>
</evidence>
<accession>A0ABR0R0G1</accession>
<dbReference type="EMBL" id="JARKNE010000001">
    <property type="protein sequence ID" value="KAK5844985.1"/>
    <property type="molecule type" value="Genomic_DNA"/>
</dbReference>
<dbReference type="Proteomes" id="UP001358586">
    <property type="component" value="Chromosome 1"/>
</dbReference>
<gene>
    <name evidence="2" type="ORF">PVK06_001135</name>
</gene>
<protein>
    <submittedName>
        <fullName evidence="2">Uncharacterized protein</fullName>
    </submittedName>
</protein>
<reference evidence="2 3" key="1">
    <citation type="submission" date="2023-03" db="EMBL/GenBank/DDBJ databases">
        <title>WGS of Gossypium arboreum.</title>
        <authorList>
            <person name="Yu D."/>
        </authorList>
    </citation>
    <scope>NUCLEOTIDE SEQUENCE [LARGE SCALE GENOMIC DNA]</scope>
    <source>
        <tissue evidence="2">Leaf</tissue>
    </source>
</reference>
<dbReference type="PANTHER" id="PTHR48200">
    <property type="entry name" value="PROTEIN, PUTATIVE-RELATED"/>
    <property type="match status" value="1"/>
</dbReference>
<keyword evidence="3" id="KW-1185">Reference proteome</keyword>
<evidence type="ECO:0000313" key="2">
    <source>
        <dbReference type="EMBL" id="KAK5844985.1"/>
    </source>
</evidence>
<dbReference type="Gene3D" id="1.20.1600.10">
    <property type="entry name" value="Outer membrane efflux proteins (OEP)"/>
    <property type="match status" value="1"/>
</dbReference>
<comment type="caution">
    <text evidence="2">The sequence shown here is derived from an EMBL/GenBank/DDBJ whole genome shotgun (WGS) entry which is preliminary data.</text>
</comment>
<organism evidence="2 3">
    <name type="scientific">Gossypium arboreum</name>
    <name type="common">Tree cotton</name>
    <name type="synonym">Gossypium nanking</name>
    <dbReference type="NCBI Taxonomy" id="29729"/>
    <lineage>
        <taxon>Eukaryota</taxon>
        <taxon>Viridiplantae</taxon>
        <taxon>Streptophyta</taxon>
        <taxon>Embryophyta</taxon>
        <taxon>Tracheophyta</taxon>
        <taxon>Spermatophyta</taxon>
        <taxon>Magnoliopsida</taxon>
        <taxon>eudicotyledons</taxon>
        <taxon>Gunneridae</taxon>
        <taxon>Pentapetalae</taxon>
        <taxon>rosids</taxon>
        <taxon>malvids</taxon>
        <taxon>Malvales</taxon>
        <taxon>Malvaceae</taxon>
        <taxon>Malvoideae</taxon>
        <taxon>Gossypium</taxon>
    </lineage>
</organism>
<dbReference type="Gene3D" id="2.20.200.10">
    <property type="entry name" value="Outer membrane efflux proteins (OEP)"/>
    <property type="match status" value="1"/>
</dbReference>
<sequence>MKKVRDIAKSWKKIHLMELALYDDTLTQDYDIWRKQRVNSQQISSTYYTVQNSFSEEMPSELEMARQEFEREKVNMSRDLSALQEENYQLKIDVQIERSRTEKVQKEAEVVRNGLRDLHLENKKLRGTIKNSGLGKSSAEWKEEISNIKGGMEFWKGKAKKEEEKAARAMIELRKKNTEYEAVSTEVMTSRFKLQELKERIRELEDMLQDHQQQLDTLLKALEEKNSQYDRDIRAYEEGLQEKEMQLSCLINEIHGVAMHVVQLSEEAEILICQFPPSRRLNISEFLARVKKYGHIARKFV</sequence>
<dbReference type="PANTHER" id="PTHR48200:SF1">
    <property type="entry name" value="AMINOTRANSFERASE-LIKE PLANT MOBILE DOMAIN-CONTAINING PROTEIN"/>
    <property type="match status" value="1"/>
</dbReference>
<keyword evidence="1" id="KW-0175">Coiled coil</keyword>